<dbReference type="Proteomes" id="UP000076842">
    <property type="component" value="Unassembled WGS sequence"/>
</dbReference>
<feature type="compositionally biased region" description="Low complexity" evidence="1">
    <location>
        <begin position="364"/>
        <end position="377"/>
    </location>
</feature>
<proteinExistence type="predicted"/>
<feature type="compositionally biased region" description="Low complexity" evidence="1">
    <location>
        <begin position="487"/>
        <end position="502"/>
    </location>
</feature>
<feature type="compositionally biased region" description="Low complexity" evidence="1">
    <location>
        <begin position="156"/>
        <end position="177"/>
    </location>
</feature>
<evidence type="ECO:0000313" key="2">
    <source>
        <dbReference type="EMBL" id="KZT55426.1"/>
    </source>
</evidence>
<dbReference type="InParanoid" id="A0A165ES83"/>
<reference evidence="2 3" key="1">
    <citation type="journal article" date="2016" name="Mol. Biol. Evol.">
        <title>Comparative Genomics of Early-Diverging Mushroom-Forming Fungi Provides Insights into the Origins of Lignocellulose Decay Capabilities.</title>
        <authorList>
            <person name="Nagy L.G."/>
            <person name="Riley R."/>
            <person name="Tritt A."/>
            <person name="Adam C."/>
            <person name="Daum C."/>
            <person name="Floudas D."/>
            <person name="Sun H."/>
            <person name="Yadav J.S."/>
            <person name="Pangilinan J."/>
            <person name="Larsson K.H."/>
            <person name="Matsuura K."/>
            <person name="Barry K."/>
            <person name="Labutti K."/>
            <person name="Kuo R."/>
            <person name="Ohm R.A."/>
            <person name="Bhattacharya S.S."/>
            <person name="Shirouzu T."/>
            <person name="Yoshinaga Y."/>
            <person name="Martin F.M."/>
            <person name="Grigoriev I.V."/>
            <person name="Hibbett D.S."/>
        </authorList>
    </citation>
    <scope>NUCLEOTIDE SEQUENCE [LARGE SCALE GENOMIC DNA]</scope>
    <source>
        <strain evidence="2 3">HHB12733</strain>
    </source>
</reference>
<evidence type="ECO:0000256" key="1">
    <source>
        <dbReference type="SAM" id="MobiDB-lite"/>
    </source>
</evidence>
<feature type="compositionally biased region" description="Low complexity" evidence="1">
    <location>
        <begin position="248"/>
        <end position="259"/>
    </location>
</feature>
<feature type="compositionally biased region" description="Low complexity" evidence="1">
    <location>
        <begin position="544"/>
        <end position="562"/>
    </location>
</feature>
<feature type="compositionally biased region" description="Acidic residues" evidence="1">
    <location>
        <begin position="428"/>
        <end position="449"/>
    </location>
</feature>
<feature type="compositionally biased region" description="Basic and acidic residues" evidence="1">
    <location>
        <begin position="844"/>
        <end position="858"/>
    </location>
</feature>
<evidence type="ECO:0000313" key="3">
    <source>
        <dbReference type="Proteomes" id="UP000076842"/>
    </source>
</evidence>
<feature type="region of interest" description="Disordered" evidence="1">
    <location>
        <begin position="602"/>
        <end position="649"/>
    </location>
</feature>
<feature type="compositionally biased region" description="Basic and acidic residues" evidence="1">
    <location>
        <begin position="1123"/>
        <end position="1136"/>
    </location>
</feature>
<accession>A0A165ES83</accession>
<feature type="region of interest" description="Disordered" evidence="1">
    <location>
        <begin position="702"/>
        <end position="1151"/>
    </location>
</feature>
<feature type="compositionally biased region" description="Low complexity" evidence="1">
    <location>
        <begin position="25"/>
        <end position="42"/>
    </location>
</feature>
<feature type="compositionally biased region" description="Polar residues" evidence="1">
    <location>
        <begin position="577"/>
        <end position="590"/>
    </location>
</feature>
<keyword evidence="3" id="KW-1185">Reference proteome</keyword>
<dbReference type="EMBL" id="KV423995">
    <property type="protein sequence ID" value="KZT55426.1"/>
    <property type="molecule type" value="Genomic_DNA"/>
</dbReference>
<feature type="compositionally biased region" description="Polar residues" evidence="1">
    <location>
        <begin position="951"/>
        <end position="961"/>
    </location>
</feature>
<dbReference type="AlphaFoldDB" id="A0A165ES83"/>
<feature type="compositionally biased region" description="Low complexity" evidence="1">
    <location>
        <begin position="988"/>
        <end position="1024"/>
    </location>
</feature>
<feature type="compositionally biased region" description="Basic and acidic residues" evidence="1">
    <location>
        <begin position="378"/>
        <end position="421"/>
    </location>
</feature>
<feature type="compositionally biased region" description="Low complexity" evidence="1">
    <location>
        <begin position="74"/>
        <end position="147"/>
    </location>
</feature>
<dbReference type="OrthoDB" id="10637894at2759"/>
<feature type="compositionally biased region" description="Basic and acidic residues" evidence="1">
    <location>
        <begin position="450"/>
        <end position="460"/>
    </location>
</feature>
<name>A0A165ES83_9BASI</name>
<feature type="compositionally biased region" description="Gly residues" evidence="1">
    <location>
        <begin position="56"/>
        <end position="67"/>
    </location>
</feature>
<feature type="compositionally biased region" description="Basic residues" evidence="1">
    <location>
        <begin position="750"/>
        <end position="761"/>
    </location>
</feature>
<gene>
    <name evidence="2" type="ORF">CALCODRAFT_556451</name>
</gene>
<feature type="compositionally biased region" description="Low complexity" evidence="1">
    <location>
        <begin position="270"/>
        <end position="284"/>
    </location>
</feature>
<protein>
    <submittedName>
        <fullName evidence="2">Uncharacterized protein</fullName>
    </submittedName>
</protein>
<feature type="region of interest" description="Disordered" evidence="1">
    <location>
        <begin position="1"/>
        <end position="590"/>
    </location>
</feature>
<organism evidence="2 3">
    <name type="scientific">Calocera cornea HHB12733</name>
    <dbReference type="NCBI Taxonomy" id="1353952"/>
    <lineage>
        <taxon>Eukaryota</taxon>
        <taxon>Fungi</taxon>
        <taxon>Dikarya</taxon>
        <taxon>Basidiomycota</taxon>
        <taxon>Agaricomycotina</taxon>
        <taxon>Dacrymycetes</taxon>
        <taxon>Dacrymycetales</taxon>
        <taxon>Dacrymycetaceae</taxon>
        <taxon>Calocera</taxon>
    </lineage>
</organism>
<sequence>MTTLPPVSVSYAPGAFPHAHAHPRSSNLSNSHSSYSHSSHNHPPIPTTISTVTAGSGSGSGSGGGKQAGWWRRPSQSQSSPPAQLAHSQSQSQIRSRPSVSQLQSQYQSQSQAQPSGTKANAAQSRSAATSTAASSASSLSAASPSSPVDPLHYYTTTTTTSSVSASAAGSGSPSTRSPRDEGRATFGPSSGRALERMRAEAGDAAGALEPRAGGTAGGGGGFSIASLRSVFKPKKRPALDLQPPPQQQHQQAHTQTQARPHTSHHLSHTSRTSTGTGTGTTSSFYTAPRPPHSALSSPTSPPPSGSGPLARTTSYVVPDFERQRARAYTASYGGAGAQQRPPPRSRSFTVAEPVRHPGLPRSTTVPSLSASAALARAEADRDRDRDRDRGRPERPTREGVHEDMRFLRELTELVDRETREGFGALGELEEREEQEEAGEEEEDWDGEGEGTRRQRDPAKTRPSISTASAYSDVPSHITEAHERPSTDTTDTTGTTGTEGTGPSSRDSQPLLPDAALAEVVQRTSEPSPELRRLQAKAKRHGWALALPAQEPAAAPAPAPGRARPRSGTLALPARSRSPTASITTSTGNRVTTYMTQGFVLSSSPDEPRLSSRALPMPDNSPIVRPMSDVYSRPERTGAEATSLGSSPSSLYSHSLSFYRAHDAPSALSLATIGTAGTAGTSDGTSGRGSVSGGLKAIFGSYNPPELGLGQRRGSKSRAQSPAGSHRSRRSEKSATGAVSGREEKEERRTLRKAKSSKSVKHSPSAELTSTPSVPDPEALHQTSSIEPASPEPKSHRTHSTKSPAATVVDPLSDGDTDSFFGIPLHSPRSSMARPKTAPNPARRGMDSPEKNKDDGRRPSASAIVQALPETPARMLHQHILPPDELARLMQPSPAPPEVDIMPSRRPSTANSVSGRRGSDAGSMRSTISANKSYFFPSPLPSPSDREFPPWSSTGSRTAYDSLQASALPSLPPPRRKARNPPSAINLSPLNTTSRPSSSSSASRLSAQMSAVSPSTSSTPSSLSGGRPNTSPRIGNSRHFFPQRRPPDYAVPPLPDPGIKAAIVAAQAKEERKKEDDDAPGDNSQPPKKKRVVKTGEKITRKPSFLNFDVEDDEDNEFIGKANENRRDRKEKKQDKACSPPKPKALVDVGRQQSFLDLDDIRQSFDSNRSDSDVS</sequence>